<dbReference type="RefSeq" id="WP_184009758.1">
    <property type="nucleotide sequence ID" value="NZ_JACIJS010000003.1"/>
</dbReference>
<dbReference type="EC" id="2.7.4.-" evidence="2"/>
<accession>A0A840WVU2</accession>
<sequence>MSDGRTVAGTAVALNGAAVWIKGASGAGKSLLALDLIARGCVLIADDRVLIGQGKDGPVLSAPPAIRGLIEARGIGLLKTEPAPHPVPLKWVVDLDARPDTRLPTQKQVVVQDHSIPYIAGRGLTGLAAVVMLLLSDRAHLLDPDAVDQG</sequence>
<dbReference type="Proteomes" id="UP000553766">
    <property type="component" value="Unassembled WGS sequence"/>
</dbReference>
<keyword evidence="2" id="KW-0808">Transferase</keyword>
<dbReference type="Pfam" id="PF07475">
    <property type="entry name" value="Hpr_kinase_C"/>
    <property type="match status" value="1"/>
</dbReference>
<dbReference type="GO" id="GO:0005524">
    <property type="term" value="F:ATP binding"/>
    <property type="evidence" value="ECO:0007669"/>
    <property type="project" value="InterPro"/>
</dbReference>
<proteinExistence type="predicted"/>
<evidence type="ECO:0000259" key="1">
    <source>
        <dbReference type="Pfam" id="PF07475"/>
    </source>
</evidence>
<evidence type="ECO:0000313" key="3">
    <source>
        <dbReference type="Proteomes" id="UP000553766"/>
    </source>
</evidence>
<keyword evidence="2" id="KW-0418">Kinase</keyword>
<evidence type="ECO:0000313" key="2">
    <source>
        <dbReference type="EMBL" id="MBB5515310.1"/>
    </source>
</evidence>
<name>A0A840WVU2_9RHOB</name>
<reference evidence="2 3" key="1">
    <citation type="submission" date="2020-08" db="EMBL/GenBank/DDBJ databases">
        <title>Genomic Encyclopedia of Type Strains, Phase IV (KMG-IV): sequencing the most valuable type-strain genomes for metagenomic binning, comparative biology and taxonomic classification.</title>
        <authorList>
            <person name="Goeker M."/>
        </authorList>
    </citation>
    <scope>NUCLEOTIDE SEQUENCE [LARGE SCALE GENOMIC DNA]</scope>
    <source>
        <strain evidence="2 3">DSM 103377</strain>
    </source>
</reference>
<dbReference type="Gene3D" id="3.40.50.300">
    <property type="entry name" value="P-loop containing nucleotide triphosphate hydrolases"/>
    <property type="match status" value="1"/>
</dbReference>
<dbReference type="AlphaFoldDB" id="A0A840WVU2"/>
<dbReference type="EMBL" id="JACIJS010000003">
    <property type="protein sequence ID" value="MBB5515310.1"/>
    <property type="molecule type" value="Genomic_DNA"/>
</dbReference>
<keyword evidence="3" id="KW-1185">Reference proteome</keyword>
<protein>
    <submittedName>
        <fullName evidence="2">HPr kinase/phosphorylase</fullName>
        <ecNumber evidence="2">2.7.11.-</ecNumber>
        <ecNumber evidence="2">2.7.4.-</ecNumber>
    </submittedName>
</protein>
<dbReference type="GO" id="GO:0000155">
    <property type="term" value="F:phosphorelay sensor kinase activity"/>
    <property type="evidence" value="ECO:0007669"/>
    <property type="project" value="InterPro"/>
</dbReference>
<dbReference type="SUPFAM" id="SSF53795">
    <property type="entry name" value="PEP carboxykinase-like"/>
    <property type="match status" value="1"/>
</dbReference>
<comment type="caution">
    <text evidence="2">The sequence shown here is derived from an EMBL/GenBank/DDBJ whole genome shotgun (WGS) entry which is preliminary data.</text>
</comment>
<feature type="domain" description="HPr kinase/phosphorylase C-terminal" evidence="1">
    <location>
        <begin position="4"/>
        <end position="79"/>
    </location>
</feature>
<dbReference type="InterPro" id="IPR027417">
    <property type="entry name" value="P-loop_NTPase"/>
</dbReference>
<dbReference type="InterPro" id="IPR011104">
    <property type="entry name" value="Hpr_kin/Pase_C"/>
</dbReference>
<dbReference type="EC" id="2.7.11.-" evidence="2"/>
<organism evidence="2 3">
    <name type="scientific">Rubricella aquisinus</name>
    <dbReference type="NCBI Taxonomy" id="2028108"/>
    <lineage>
        <taxon>Bacteria</taxon>
        <taxon>Pseudomonadati</taxon>
        <taxon>Pseudomonadota</taxon>
        <taxon>Alphaproteobacteria</taxon>
        <taxon>Rhodobacterales</taxon>
        <taxon>Paracoccaceae</taxon>
        <taxon>Rubricella</taxon>
    </lineage>
</organism>
<gene>
    <name evidence="2" type="ORF">FHS89_001320</name>
</gene>
<dbReference type="GO" id="GO:0006109">
    <property type="term" value="P:regulation of carbohydrate metabolic process"/>
    <property type="evidence" value="ECO:0007669"/>
    <property type="project" value="InterPro"/>
</dbReference>